<dbReference type="STRING" id="98765.A0A2R6NNP3"/>
<evidence type="ECO:0000259" key="1">
    <source>
        <dbReference type="Pfam" id="PF07727"/>
    </source>
</evidence>
<gene>
    <name evidence="2" type="ORF">PHLCEN_2v10251</name>
</gene>
<name>A0A2R6NNP3_9APHY</name>
<organism evidence="2 3">
    <name type="scientific">Hermanssonia centrifuga</name>
    <dbReference type="NCBI Taxonomy" id="98765"/>
    <lineage>
        <taxon>Eukaryota</taxon>
        <taxon>Fungi</taxon>
        <taxon>Dikarya</taxon>
        <taxon>Basidiomycota</taxon>
        <taxon>Agaricomycotina</taxon>
        <taxon>Agaricomycetes</taxon>
        <taxon>Polyporales</taxon>
        <taxon>Meruliaceae</taxon>
        <taxon>Hermanssonia</taxon>
    </lineage>
</organism>
<dbReference type="PANTHER" id="PTHR11439:SF467">
    <property type="entry name" value="INTEGRASE CATALYTIC DOMAIN-CONTAINING PROTEIN"/>
    <property type="match status" value="1"/>
</dbReference>
<evidence type="ECO:0000313" key="3">
    <source>
        <dbReference type="Proteomes" id="UP000186601"/>
    </source>
</evidence>
<sequence>MSRPNAVQWKIACAQEMLAFVKANLFDEVECPKNRKVVGSKWVFRIKRGPNGKIEKYKARLVAQGFTQVKGIDYTETFAPVAKFISIRTLLSLAAKLDLEIHQMDVKSAFLNGDLDEEIYMKCPPGHHAKEGIVWKLKKSLYELKQASCEWYKKVREEFEALGFTRSEADHSVFYKNENGALMIVAVYVNDMLLFSNSMKGIDQLKAELKDCYEMTDLGEVRCILNMEVNHDCAARTLTLTQRQYVKPILKRHMMVNCQTVSTPMQANLRLPKLLEAEVDVKNHQSALGSLIQHLTTPGKVHWEALMRVYRYLRGTVDYKLTYRGSSEAKDLIGFVDADHAGDPVDRRSITGYAFILNGAAVSWASKKQRTVATSSTEAEYVAGSNATKEVVWLQLLLSEIGQLDSGPKTLLIDNQSAIALAKNPVFHSAMKHIGVQHHYICEKFEEKVVSAEYVATGDQVADVLTKALPREKHEMFAKGLGLS</sequence>
<dbReference type="OrthoDB" id="3261476at2759"/>
<dbReference type="CDD" id="cd09272">
    <property type="entry name" value="RNase_HI_RT_Ty1"/>
    <property type="match status" value="1"/>
</dbReference>
<dbReference type="InterPro" id="IPR043502">
    <property type="entry name" value="DNA/RNA_pol_sf"/>
</dbReference>
<reference evidence="2 3" key="1">
    <citation type="submission" date="2018-02" db="EMBL/GenBank/DDBJ databases">
        <title>Genome sequence of the basidiomycete white-rot fungus Phlebia centrifuga.</title>
        <authorList>
            <person name="Granchi Z."/>
            <person name="Peng M."/>
            <person name="de Vries R.P."/>
            <person name="Hilden K."/>
            <person name="Makela M.R."/>
            <person name="Grigoriev I."/>
            <person name="Riley R."/>
        </authorList>
    </citation>
    <scope>NUCLEOTIDE SEQUENCE [LARGE SCALE GENOMIC DNA]</scope>
    <source>
        <strain evidence="2 3">FBCC195</strain>
    </source>
</reference>
<dbReference type="SUPFAM" id="SSF56672">
    <property type="entry name" value="DNA/RNA polymerases"/>
    <property type="match status" value="1"/>
</dbReference>
<dbReference type="Proteomes" id="UP000186601">
    <property type="component" value="Unassembled WGS sequence"/>
</dbReference>
<dbReference type="InterPro" id="IPR013103">
    <property type="entry name" value="RVT_2"/>
</dbReference>
<evidence type="ECO:0000313" key="2">
    <source>
        <dbReference type="EMBL" id="PSR73944.1"/>
    </source>
</evidence>
<dbReference type="EMBL" id="MLYV02001047">
    <property type="protein sequence ID" value="PSR73944.1"/>
    <property type="molecule type" value="Genomic_DNA"/>
</dbReference>
<dbReference type="Pfam" id="PF07727">
    <property type="entry name" value="RVT_2"/>
    <property type="match status" value="1"/>
</dbReference>
<keyword evidence="3" id="KW-1185">Reference proteome</keyword>
<dbReference type="AlphaFoldDB" id="A0A2R6NNP3"/>
<dbReference type="PANTHER" id="PTHR11439">
    <property type="entry name" value="GAG-POL-RELATED RETROTRANSPOSON"/>
    <property type="match status" value="1"/>
</dbReference>
<feature type="domain" description="Reverse transcriptase Ty1/copia-type" evidence="1">
    <location>
        <begin position="24"/>
        <end position="266"/>
    </location>
</feature>
<accession>A0A2R6NNP3</accession>
<protein>
    <recommendedName>
        <fullName evidence="1">Reverse transcriptase Ty1/copia-type domain-containing protein</fullName>
    </recommendedName>
</protein>
<comment type="caution">
    <text evidence="2">The sequence shown here is derived from an EMBL/GenBank/DDBJ whole genome shotgun (WGS) entry which is preliminary data.</text>
</comment>
<proteinExistence type="predicted"/>